<name>A0A914HRD4_GLORO</name>
<accession>A0A914HRD4</accession>
<protein>
    <submittedName>
        <fullName evidence="2">Transposase</fullName>
    </submittedName>
</protein>
<dbReference type="AlphaFoldDB" id="A0A914HRD4"/>
<evidence type="ECO:0000313" key="1">
    <source>
        <dbReference type="Proteomes" id="UP000887572"/>
    </source>
</evidence>
<dbReference type="Proteomes" id="UP000887572">
    <property type="component" value="Unplaced"/>
</dbReference>
<sequence>MTIYNWKRELGQIKPQNKYSDSQQKQLMKRYYKIKDQNPKIKDAEIAKMLKIGSATLIRWKKQFIRQQFRPNSVDGHSVEENAAENRLTPSLSSSLTQSSSCSMLVRYISSLMTSWKRVWNSWSSPRQYHRSVPRQTANNSCMREQNVLAPPFRLLCADSKVRAFRPQPFEKH</sequence>
<proteinExistence type="predicted"/>
<organism evidence="1 2">
    <name type="scientific">Globodera rostochiensis</name>
    <name type="common">Golden nematode worm</name>
    <name type="synonym">Heterodera rostochiensis</name>
    <dbReference type="NCBI Taxonomy" id="31243"/>
    <lineage>
        <taxon>Eukaryota</taxon>
        <taxon>Metazoa</taxon>
        <taxon>Ecdysozoa</taxon>
        <taxon>Nematoda</taxon>
        <taxon>Chromadorea</taxon>
        <taxon>Rhabditida</taxon>
        <taxon>Tylenchina</taxon>
        <taxon>Tylenchomorpha</taxon>
        <taxon>Tylenchoidea</taxon>
        <taxon>Heteroderidae</taxon>
        <taxon>Heteroderinae</taxon>
        <taxon>Globodera</taxon>
    </lineage>
</organism>
<keyword evidence="1" id="KW-1185">Reference proteome</keyword>
<dbReference type="WBParaSite" id="Gr19_v10_g3223.t1">
    <property type="protein sequence ID" value="Gr19_v10_g3223.t1"/>
    <property type="gene ID" value="Gr19_v10_g3223"/>
</dbReference>
<evidence type="ECO:0000313" key="2">
    <source>
        <dbReference type="WBParaSite" id="Gr19_v10_g3223.t1"/>
    </source>
</evidence>
<reference evidence="2" key="1">
    <citation type="submission" date="2022-11" db="UniProtKB">
        <authorList>
            <consortium name="WormBaseParasite"/>
        </authorList>
    </citation>
    <scope>IDENTIFICATION</scope>
</reference>